<evidence type="ECO:0000256" key="7">
    <source>
        <dbReference type="ARBA" id="ARBA00023121"/>
    </source>
</evidence>
<evidence type="ECO:0000256" key="1">
    <source>
        <dbReference type="ARBA" id="ARBA00004496"/>
    </source>
</evidence>
<evidence type="ECO:0000256" key="3">
    <source>
        <dbReference type="ARBA" id="ARBA00022490"/>
    </source>
</evidence>
<keyword evidence="4" id="KW-0597">Phosphoprotein</keyword>
<accession>A0AAV6V1Q8</accession>
<keyword evidence="5" id="KW-0007">Acetylation</keyword>
<evidence type="ECO:0000256" key="11">
    <source>
        <dbReference type="ARBA" id="ARBA00079049"/>
    </source>
</evidence>
<dbReference type="GO" id="GO:0008289">
    <property type="term" value="F:lipid binding"/>
    <property type="evidence" value="ECO:0007669"/>
    <property type="project" value="UniProtKB-KW"/>
</dbReference>
<dbReference type="SUPFAM" id="SSF55961">
    <property type="entry name" value="Bet v1-like"/>
    <property type="match status" value="1"/>
</dbReference>
<evidence type="ECO:0000256" key="6">
    <source>
        <dbReference type="ARBA" id="ARBA00023055"/>
    </source>
</evidence>
<dbReference type="Gene3D" id="3.30.530.20">
    <property type="match status" value="1"/>
</dbReference>
<comment type="subunit">
    <text evidence="8">Interacts with ACOT13/THEM2.</text>
</comment>
<dbReference type="PANTHER" id="PTHR19308:SF8">
    <property type="entry name" value="STAR-RELATED LIPID TRANSFER PROTEIN 7, MITOCHONDRIAL"/>
    <property type="match status" value="1"/>
</dbReference>
<dbReference type="FunFam" id="3.30.530.20:FF:000017">
    <property type="entry name" value="Phosphatidylcholine transfer protein, putative"/>
    <property type="match status" value="1"/>
</dbReference>
<comment type="caution">
    <text evidence="13">The sequence shown here is derived from an EMBL/GenBank/DDBJ whole genome shotgun (WGS) entry which is preliminary data.</text>
</comment>
<evidence type="ECO:0000256" key="10">
    <source>
        <dbReference type="ARBA" id="ARBA00077188"/>
    </source>
</evidence>
<dbReference type="AlphaFoldDB" id="A0AAV6V1Q8"/>
<evidence type="ECO:0000313" key="13">
    <source>
        <dbReference type="EMBL" id="KAG8189744.1"/>
    </source>
</evidence>
<organism evidence="13 14">
    <name type="scientific">Oedothorax gibbosus</name>
    <dbReference type="NCBI Taxonomy" id="931172"/>
    <lineage>
        <taxon>Eukaryota</taxon>
        <taxon>Metazoa</taxon>
        <taxon>Ecdysozoa</taxon>
        <taxon>Arthropoda</taxon>
        <taxon>Chelicerata</taxon>
        <taxon>Arachnida</taxon>
        <taxon>Araneae</taxon>
        <taxon>Araneomorphae</taxon>
        <taxon>Entelegynae</taxon>
        <taxon>Araneoidea</taxon>
        <taxon>Linyphiidae</taxon>
        <taxon>Erigoninae</taxon>
        <taxon>Oedothorax</taxon>
    </lineage>
</organism>
<gene>
    <name evidence="13" type="ORF">JTE90_012920</name>
</gene>
<protein>
    <recommendedName>
        <fullName evidence="9">Phosphatidylcholine transfer protein</fullName>
    </recommendedName>
    <alternativeName>
        <fullName evidence="11">START domain-containing protein 2</fullName>
    </alternativeName>
    <alternativeName>
        <fullName evidence="10">StAR-related lipid transfer protein 2</fullName>
    </alternativeName>
</protein>
<evidence type="ECO:0000256" key="9">
    <source>
        <dbReference type="ARBA" id="ARBA00069061"/>
    </source>
</evidence>
<reference evidence="13 14" key="1">
    <citation type="journal article" date="2022" name="Nat. Ecol. Evol.">
        <title>A masculinizing supergene underlies an exaggerated male reproductive morph in a spider.</title>
        <authorList>
            <person name="Hendrickx F."/>
            <person name="De Corte Z."/>
            <person name="Sonet G."/>
            <person name="Van Belleghem S.M."/>
            <person name="Kostlbacher S."/>
            <person name="Vangestel C."/>
        </authorList>
    </citation>
    <scope>NUCLEOTIDE SEQUENCE [LARGE SCALE GENOMIC DNA]</scope>
    <source>
        <strain evidence="13">W744_W776</strain>
    </source>
</reference>
<dbReference type="GO" id="GO:0006869">
    <property type="term" value="P:lipid transport"/>
    <property type="evidence" value="ECO:0007669"/>
    <property type="project" value="UniProtKB-KW"/>
</dbReference>
<dbReference type="GO" id="GO:0005829">
    <property type="term" value="C:cytosol"/>
    <property type="evidence" value="ECO:0007669"/>
    <property type="project" value="UniProtKB-ARBA"/>
</dbReference>
<evidence type="ECO:0000256" key="2">
    <source>
        <dbReference type="ARBA" id="ARBA00022448"/>
    </source>
</evidence>
<name>A0AAV6V1Q8_9ARAC</name>
<evidence type="ECO:0000256" key="8">
    <source>
        <dbReference type="ARBA" id="ARBA00063535"/>
    </source>
</evidence>
<feature type="domain" description="START" evidence="12">
    <location>
        <begin position="211"/>
        <end position="401"/>
    </location>
</feature>
<dbReference type="InterPro" id="IPR002913">
    <property type="entry name" value="START_lipid-bd_dom"/>
</dbReference>
<evidence type="ECO:0000256" key="4">
    <source>
        <dbReference type="ARBA" id="ARBA00022553"/>
    </source>
</evidence>
<dbReference type="SMART" id="SM00234">
    <property type="entry name" value="START"/>
    <property type="match status" value="1"/>
</dbReference>
<dbReference type="Pfam" id="PF01852">
    <property type="entry name" value="START"/>
    <property type="match status" value="1"/>
</dbReference>
<comment type="subcellular location">
    <subcellularLocation>
        <location evidence="1">Cytoplasm</location>
    </subcellularLocation>
</comment>
<dbReference type="InterPro" id="IPR023393">
    <property type="entry name" value="START-like_dom_sf"/>
</dbReference>
<evidence type="ECO:0000259" key="12">
    <source>
        <dbReference type="PROSITE" id="PS50848"/>
    </source>
</evidence>
<proteinExistence type="predicted"/>
<keyword evidence="14" id="KW-1185">Reference proteome</keyword>
<dbReference type="InterPro" id="IPR051213">
    <property type="entry name" value="START_lipid_transfer"/>
</dbReference>
<keyword evidence="7" id="KW-0446">Lipid-binding</keyword>
<dbReference type="PROSITE" id="PS50848">
    <property type="entry name" value="START"/>
    <property type="match status" value="1"/>
</dbReference>
<evidence type="ECO:0000313" key="14">
    <source>
        <dbReference type="Proteomes" id="UP000827092"/>
    </source>
</evidence>
<sequence>MAKLKVNLQGCCVYNNLTRNFRNNYRSYSANELSIDWKRRFSLSARSDASERRGYTLKSILEFDTRKKLWDDFKSHCNEKLVILGEILTNQCNFIASQRVRRMSQMWNLYNQLYSEKTVKTIVSQWSRNLRSKTRPFSLMLGTALFSWESEKITDEEIQKIRKVDESLLEEMHIFRNRNLDCACELEGYRSSEDHPTKPISGQGLVNKLLEDGWEAVIKKECIQVWRKAFPNSYLYEYKIMGTFYDVPARTFFAVQTDIEYRKKWDKLVIKLDVIDKENVDGGCEVMHWVMHYPYPMYSREYVYIRRAVISPQTNTMVLVSRAIVHPSCPVNNKYVRVYDYSSRMVIRPHRTYDENGFDYVLTYFDDPQAAFPAPAYNWMARSGVPDFVEKLHEAAKELHSQQLKNKSILPPIMPSKDTCTTTNNFDYVYM</sequence>
<keyword evidence="2" id="KW-0813">Transport</keyword>
<dbReference type="Proteomes" id="UP000827092">
    <property type="component" value="Unassembled WGS sequence"/>
</dbReference>
<dbReference type="EMBL" id="JAFNEN010000205">
    <property type="protein sequence ID" value="KAG8189744.1"/>
    <property type="molecule type" value="Genomic_DNA"/>
</dbReference>
<keyword evidence="3" id="KW-0963">Cytoplasm</keyword>
<keyword evidence="6" id="KW-0445">Lipid transport</keyword>
<dbReference type="PANTHER" id="PTHR19308">
    <property type="entry name" value="PHOSPHATIDYLCHOLINE TRANSFER PROTEIN"/>
    <property type="match status" value="1"/>
</dbReference>
<evidence type="ECO:0000256" key="5">
    <source>
        <dbReference type="ARBA" id="ARBA00022990"/>
    </source>
</evidence>